<name>A0A1G6WCZ1_9BACT</name>
<evidence type="ECO:0000313" key="1">
    <source>
        <dbReference type="EMBL" id="SDD63721.1"/>
    </source>
</evidence>
<dbReference type="EMBL" id="FNAC01000043">
    <property type="protein sequence ID" value="SDD63721.1"/>
    <property type="molecule type" value="Genomic_DNA"/>
</dbReference>
<accession>A0A1G6WCZ1</accession>
<gene>
    <name evidence="1" type="ORF">SAMN04488104_104314</name>
</gene>
<dbReference type="OrthoDB" id="823984at2"/>
<proteinExistence type="predicted"/>
<dbReference type="PROSITE" id="PS51257">
    <property type="entry name" value="PROKAR_LIPOPROTEIN"/>
    <property type="match status" value="1"/>
</dbReference>
<dbReference type="RefSeq" id="WP_092824157.1">
    <property type="nucleotide sequence ID" value="NZ_FNAC01000043.1"/>
</dbReference>
<evidence type="ECO:0000313" key="2">
    <source>
        <dbReference type="Proteomes" id="UP000199060"/>
    </source>
</evidence>
<dbReference type="InterPro" id="IPR011044">
    <property type="entry name" value="Quino_amine_DH_bsu"/>
</dbReference>
<keyword evidence="2" id="KW-1185">Reference proteome</keyword>
<dbReference type="AlphaFoldDB" id="A0A1G6WCZ1"/>
<protein>
    <submittedName>
        <fullName evidence="1">TolB-like 6-blade propeller-like</fullName>
    </submittedName>
</protein>
<sequence>MKNSLLFSFVVLISLFVSCSEKVELTDPLEEFDRSRKLNATPLSSADSLFRAWNMYLVEDKLLINDDGLDYIYRLIDPVEDRYLGKFGRSGQGPCELSASVFLNRYGSDGENMGIFDASQIRFQSFAVSSLEDSTETALCEPYLFPIDGLVTQYVKLDSIRFLAFSLDGSQPYNLYREAENVQSLGTYPYQAKFQTVPAMNLALAYQFDFFKNPKNSKTLSTSSYSFNMDVLQLNRNGDLELSASRHYWPTLFDPSENSSRVSSTILPDAVFGNISTSVSANQIYVLYRDKPWENDVFQTSNRILVYDWDLNPIEILELDQEVSRIAVHEDDNYLVGYVDDGKANLFRFDLK</sequence>
<dbReference type="Proteomes" id="UP000199060">
    <property type="component" value="Unassembled WGS sequence"/>
</dbReference>
<dbReference type="Pfam" id="PF15869">
    <property type="entry name" value="TolB_like"/>
    <property type="match status" value="1"/>
</dbReference>
<dbReference type="SUPFAM" id="SSF50969">
    <property type="entry name" value="YVTN repeat-like/Quinoprotein amine dehydrogenase"/>
    <property type="match status" value="1"/>
</dbReference>
<dbReference type="STRING" id="686796.SAMN04488104_104314"/>
<organism evidence="1 2">
    <name type="scientific">Algoriphagus faecimaris</name>
    <dbReference type="NCBI Taxonomy" id="686796"/>
    <lineage>
        <taxon>Bacteria</taxon>
        <taxon>Pseudomonadati</taxon>
        <taxon>Bacteroidota</taxon>
        <taxon>Cytophagia</taxon>
        <taxon>Cytophagales</taxon>
        <taxon>Cyclobacteriaceae</taxon>
        <taxon>Algoriphagus</taxon>
    </lineage>
</organism>
<reference evidence="2" key="1">
    <citation type="submission" date="2016-10" db="EMBL/GenBank/DDBJ databases">
        <authorList>
            <person name="Varghese N."/>
            <person name="Submissions S."/>
        </authorList>
    </citation>
    <scope>NUCLEOTIDE SEQUENCE [LARGE SCALE GENOMIC DNA]</scope>
    <source>
        <strain evidence="2">DSM 23095</strain>
    </source>
</reference>